<feature type="domain" description="CAP-Gly" evidence="2">
    <location>
        <begin position="69"/>
        <end position="111"/>
    </location>
</feature>
<dbReference type="InterPro" id="IPR000938">
    <property type="entry name" value="CAP-Gly_domain"/>
</dbReference>
<gene>
    <name evidence="3" type="ORF">KUTeg_024465</name>
</gene>
<dbReference type="PANTHER" id="PTHR13958">
    <property type="entry name" value="CENTROSOME-ASSOCIATED PROTEIN 350"/>
    <property type="match status" value="1"/>
</dbReference>
<feature type="region of interest" description="Disordered" evidence="1">
    <location>
        <begin position="1042"/>
        <end position="1076"/>
    </location>
</feature>
<dbReference type="SUPFAM" id="SSF74924">
    <property type="entry name" value="Cap-Gly domain"/>
    <property type="match status" value="1"/>
</dbReference>
<reference evidence="3 4" key="1">
    <citation type="submission" date="2022-12" db="EMBL/GenBank/DDBJ databases">
        <title>Chromosome-level genome of Tegillarca granosa.</title>
        <authorList>
            <person name="Kim J."/>
        </authorList>
    </citation>
    <scope>NUCLEOTIDE SEQUENCE [LARGE SCALE GENOMIC DNA]</scope>
    <source>
        <strain evidence="3">Teg-2019</strain>
        <tissue evidence="3">Adductor muscle</tissue>
    </source>
</reference>
<dbReference type="SMART" id="SM01052">
    <property type="entry name" value="CAP_GLY"/>
    <property type="match status" value="1"/>
</dbReference>
<feature type="region of interest" description="Disordered" evidence="1">
    <location>
        <begin position="755"/>
        <end position="833"/>
    </location>
</feature>
<protein>
    <recommendedName>
        <fullName evidence="2">CAP-Gly domain-containing protein</fullName>
    </recommendedName>
</protein>
<dbReference type="EMBL" id="JARBDR010000923">
    <property type="protein sequence ID" value="KAJ8297934.1"/>
    <property type="molecule type" value="Genomic_DNA"/>
</dbReference>
<dbReference type="Proteomes" id="UP001217089">
    <property type="component" value="Unassembled WGS sequence"/>
</dbReference>
<dbReference type="InterPro" id="IPR028750">
    <property type="entry name" value="CEP350/CC187"/>
</dbReference>
<feature type="compositionally biased region" description="Polar residues" evidence="1">
    <location>
        <begin position="1047"/>
        <end position="1064"/>
    </location>
</feature>
<keyword evidence="4" id="KW-1185">Reference proteome</keyword>
<feature type="compositionally biased region" description="Basic and acidic residues" evidence="1">
    <location>
        <begin position="770"/>
        <end position="833"/>
    </location>
</feature>
<evidence type="ECO:0000313" key="3">
    <source>
        <dbReference type="EMBL" id="KAJ8297934.1"/>
    </source>
</evidence>
<name>A0ABQ9DXD4_TEGGR</name>
<feature type="compositionally biased region" description="Polar residues" evidence="1">
    <location>
        <begin position="264"/>
        <end position="273"/>
    </location>
</feature>
<proteinExistence type="predicted"/>
<dbReference type="PANTHER" id="PTHR13958:SF3">
    <property type="entry name" value="CAP-GLY DOMAIN-CONTAINING PROTEIN-RELATED"/>
    <property type="match status" value="1"/>
</dbReference>
<feature type="compositionally biased region" description="Basic and acidic residues" evidence="1">
    <location>
        <begin position="992"/>
        <end position="1007"/>
    </location>
</feature>
<feature type="region of interest" description="Disordered" evidence="1">
    <location>
        <begin position="264"/>
        <end position="327"/>
    </location>
</feature>
<feature type="region of interest" description="Disordered" evidence="1">
    <location>
        <begin position="345"/>
        <end position="386"/>
    </location>
</feature>
<feature type="compositionally biased region" description="Polar residues" evidence="1">
    <location>
        <begin position="345"/>
        <end position="376"/>
    </location>
</feature>
<feature type="compositionally biased region" description="Basic and acidic residues" evidence="1">
    <location>
        <begin position="885"/>
        <end position="905"/>
    </location>
</feature>
<dbReference type="PROSITE" id="PS50245">
    <property type="entry name" value="CAP_GLY_2"/>
    <property type="match status" value="1"/>
</dbReference>
<accession>A0ABQ9DXD4</accession>
<comment type="caution">
    <text evidence="3">The sequence shown here is derived from an EMBL/GenBank/DDBJ whole genome shotgun (WGS) entry which is preliminary data.</text>
</comment>
<evidence type="ECO:0000313" key="4">
    <source>
        <dbReference type="Proteomes" id="UP001217089"/>
    </source>
</evidence>
<organism evidence="3 4">
    <name type="scientific">Tegillarca granosa</name>
    <name type="common">Malaysian cockle</name>
    <name type="synonym">Anadara granosa</name>
    <dbReference type="NCBI Taxonomy" id="220873"/>
    <lineage>
        <taxon>Eukaryota</taxon>
        <taxon>Metazoa</taxon>
        <taxon>Spiralia</taxon>
        <taxon>Lophotrochozoa</taxon>
        <taxon>Mollusca</taxon>
        <taxon>Bivalvia</taxon>
        <taxon>Autobranchia</taxon>
        <taxon>Pteriomorphia</taxon>
        <taxon>Arcoida</taxon>
        <taxon>Arcoidea</taxon>
        <taxon>Arcidae</taxon>
        <taxon>Tegillarca</taxon>
    </lineage>
</organism>
<feature type="compositionally biased region" description="Polar residues" evidence="1">
    <location>
        <begin position="308"/>
        <end position="327"/>
    </location>
</feature>
<feature type="region of interest" description="Disordered" evidence="1">
    <location>
        <begin position="1"/>
        <end position="32"/>
    </location>
</feature>
<evidence type="ECO:0000256" key="1">
    <source>
        <dbReference type="SAM" id="MobiDB-lite"/>
    </source>
</evidence>
<dbReference type="Gene3D" id="2.30.30.190">
    <property type="entry name" value="CAP Gly-rich-like domain"/>
    <property type="match status" value="1"/>
</dbReference>
<feature type="compositionally biased region" description="Basic residues" evidence="1">
    <location>
        <begin position="1065"/>
        <end position="1076"/>
    </location>
</feature>
<feature type="compositionally biased region" description="Polar residues" evidence="1">
    <location>
        <begin position="922"/>
        <end position="932"/>
    </location>
</feature>
<feature type="compositionally biased region" description="Basic and acidic residues" evidence="1">
    <location>
        <begin position="953"/>
        <end position="962"/>
    </location>
</feature>
<feature type="compositionally biased region" description="Basic and acidic residues" evidence="1">
    <location>
        <begin position="297"/>
        <end position="307"/>
    </location>
</feature>
<evidence type="ECO:0000259" key="2">
    <source>
        <dbReference type="PROSITE" id="PS50245"/>
    </source>
</evidence>
<dbReference type="Pfam" id="PF01302">
    <property type="entry name" value="CAP_GLY"/>
    <property type="match status" value="1"/>
</dbReference>
<feature type="region of interest" description="Disordered" evidence="1">
    <location>
        <begin position="880"/>
        <end position="1011"/>
    </location>
</feature>
<sequence length="1076" mass="119710">MSTSQSDSKFSGKDGRKEKRRSFLPAPLKVQKPQNIEEQYSKTDYPPDLVVGDRVLISGVKSGILLYHGKTHIAPGIWCGIALDDPDGKHDGKVEGVRYFNCFPGHGIFAPVEKVEKITPENIYEQKGIDEHYSPERTGYTHRHSKPARRLLPQPKVFTRVDSKEKITVPSKIDEQNEEIEEYLMVEKIERRQLPEKPPSTGLSQFGFKPLSHRQYDITDNKQVQQENTKCVDSNLDHKNILSETFVIKQGFNLNELESQIKQSKLTKSTTELSAPGSDDSTKFVDSKSLQINDLNRTYEIKNDSQTETKASPSMTDSASSNEDSLSTDFKERLLADRPEYFNITFDTENGGSPPQNLPNVNVSPAKTSDVKQTPPSGVKPGGNDSSLGVLNLDQVDTELIQNVFESSANLTDSEKLLHTVVLKPRNAGRIASVGDTFDISGAVTSSPLVEGLNRKSEQQPIENEFVESNKLCELTENDDIKRNLNSTFKVDQSKPIEIIGDDTLDWRQEASDGEEPDEISDNSTDTNIETCKEEERVTDVIINKNQTVELLQKPKKAMVDSGISEMGDINNLEHGRMTDSVDSLRRSQNLEEMISSADSNFYEGDQKQLEADLKAGLLNKKDRPLSLISADTGYVPDTDSEFGTVTNSPLDWAEKQGLSQNITRTELDEAYSNTFKHFQAAVMKGTTRATSQALDYDSDICSDGGTILADTDTEKEESADLENLSSAVIHDIKGLSAEEVLPENTAKMIEAQVKTPTNPEMFVFPNQEDNSKDEQQSDKVEESVTQSEDKNEVVDKEAVSDNECVDDKKSEKTENKSRRQRKKEVEKVEYKKPNLNVGSRLSEYINAPLPVKLKEDPNTEEAKNKKNIFSKKKVLPKTVVDEPESSKGEKEERIKKKVEKEPPKIVKRTPPKSKWGDIMSQIESNKEQSPTPKVEVKSKLQAYLSAPAPVVVKKETESKKESKVKKKLPATPTPDYSKIKSRLNIGAPAVIKREHSPGSSKRDQSPRGRLVADVARRLSSVSSVNSKIDLNESIGSSVIGSVVSSTRGSQSDLNVPESDTGSKTHNKPSKLRGFD</sequence>
<dbReference type="InterPro" id="IPR036859">
    <property type="entry name" value="CAP-Gly_dom_sf"/>
</dbReference>